<accession>A0A8S4QUE5</accession>
<dbReference type="OrthoDB" id="6772952at2759"/>
<dbReference type="PROSITE" id="PS50158">
    <property type="entry name" value="ZF_CCHC"/>
    <property type="match status" value="1"/>
</dbReference>
<sequence length="274" mass="30343">MSAERFGILSIFDHNVHSWKTYKGRLLQWFIANEINASTDATGIRRRAILLSALAEGSYQLASDLALPKALEDVPFQDILIILDAHFTPKRLGIGERHKFYAATQQPSESHTEWAARLRGLTAHCNFSNVEEALRDRFVIGMRPGLEKEKLYAKDITELTLAKAVELAEGIRCARAGAAASNPAMAATSADSAAGDAERAMFKIREVPFGNNSDQNKSAGKLKCAVCGFFHGSKICKYRNYVCKKCNKTGHLQRVCKQIRYLTTADVAEDDDDD</sequence>
<gene>
    <name evidence="3" type="primary">jg7384</name>
    <name evidence="3" type="ORF">PAEG_LOCUS4823</name>
</gene>
<proteinExistence type="predicted"/>
<comment type="caution">
    <text evidence="3">The sequence shown here is derived from an EMBL/GenBank/DDBJ whole genome shotgun (WGS) entry which is preliminary data.</text>
</comment>
<dbReference type="PANTHER" id="PTHR33198:SF19">
    <property type="entry name" value="CCHC-TYPE DOMAIN-CONTAINING PROTEIN"/>
    <property type="match status" value="1"/>
</dbReference>
<dbReference type="PANTHER" id="PTHR33198">
    <property type="entry name" value="ANK_REP_REGION DOMAIN-CONTAINING PROTEIN-RELATED"/>
    <property type="match status" value="1"/>
</dbReference>
<dbReference type="AlphaFoldDB" id="A0A8S4QUE5"/>
<keyword evidence="1" id="KW-0862">Zinc</keyword>
<evidence type="ECO:0000313" key="4">
    <source>
        <dbReference type="Proteomes" id="UP000838756"/>
    </source>
</evidence>
<evidence type="ECO:0000313" key="3">
    <source>
        <dbReference type="EMBL" id="CAH2216873.1"/>
    </source>
</evidence>
<reference evidence="3" key="1">
    <citation type="submission" date="2022-03" db="EMBL/GenBank/DDBJ databases">
        <authorList>
            <person name="Lindestad O."/>
        </authorList>
    </citation>
    <scope>NUCLEOTIDE SEQUENCE</scope>
</reference>
<keyword evidence="4" id="KW-1185">Reference proteome</keyword>
<evidence type="ECO:0000256" key="1">
    <source>
        <dbReference type="PROSITE-ProRule" id="PRU00047"/>
    </source>
</evidence>
<dbReference type="GO" id="GO:0008270">
    <property type="term" value="F:zinc ion binding"/>
    <property type="evidence" value="ECO:0007669"/>
    <property type="project" value="UniProtKB-KW"/>
</dbReference>
<dbReference type="InterPro" id="IPR001878">
    <property type="entry name" value="Znf_CCHC"/>
</dbReference>
<dbReference type="EMBL" id="CAKXAJ010017227">
    <property type="protein sequence ID" value="CAH2216873.1"/>
    <property type="molecule type" value="Genomic_DNA"/>
</dbReference>
<protein>
    <submittedName>
        <fullName evidence="3">Jg7384 protein</fullName>
    </submittedName>
</protein>
<keyword evidence="1" id="KW-0479">Metal-binding</keyword>
<feature type="non-terminal residue" evidence="3">
    <location>
        <position position="274"/>
    </location>
</feature>
<name>A0A8S4QUE5_9NEOP</name>
<dbReference type="Proteomes" id="UP000838756">
    <property type="component" value="Unassembled WGS sequence"/>
</dbReference>
<feature type="domain" description="CCHC-type" evidence="2">
    <location>
        <begin position="243"/>
        <end position="258"/>
    </location>
</feature>
<organism evidence="3 4">
    <name type="scientific">Pararge aegeria aegeria</name>
    <dbReference type="NCBI Taxonomy" id="348720"/>
    <lineage>
        <taxon>Eukaryota</taxon>
        <taxon>Metazoa</taxon>
        <taxon>Ecdysozoa</taxon>
        <taxon>Arthropoda</taxon>
        <taxon>Hexapoda</taxon>
        <taxon>Insecta</taxon>
        <taxon>Pterygota</taxon>
        <taxon>Neoptera</taxon>
        <taxon>Endopterygota</taxon>
        <taxon>Lepidoptera</taxon>
        <taxon>Glossata</taxon>
        <taxon>Ditrysia</taxon>
        <taxon>Papilionoidea</taxon>
        <taxon>Nymphalidae</taxon>
        <taxon>Satyrinae</taxon>
        <taxon>Satyrini</taxon>
        <taxon>Parargina</taxon>
        <taxon>Pararge</taxon>
    </lineage>
</organism>
<evidence type="ECO:0000259" key="2">
    <source>
        <dbReference type="PROSITE" id="PS50158"/>
    </source>
</evidence>
<keyword evidence="1" id="KW-0863">Zinc-finger</keyword>
<dbReference type="GO" id="GO:0003676">
    <property type="term" value="F:nucleic acid binding"/>
    <property type="evidence" value="ECO:0007669"/>
    <property type="project" value="InterPro"/>
</dbReference>